<dbReference type="InterPro" id="IPR013249">
    <property type="entry name" value="RNA_pol_sigma70_r4_t2"/>
</dbReference>
<keyword evidence="3" id="KW-0731">Sigma factor</keyword>
<dbReference type="InterPro" id="IPR014284">
    <property type="entry name" value="RNA_pol_sigma-70_dom"/>
</dbReference>
<evidence type="ECO:0000256" key="3">
    <source>
        <dbReference type="ARBA" id="ARBA00023082"/>
    </source>
</evidence>
<feature type="domain" description="RNA polymerase sigma factor 70 region 4 type 2" evidence="6">
    <location>
        <begin position="140"/>
        <end position="187"/>
    </location>
</feature>
<dbReference type="InterPro" id="IPR039425">
    <property type="entry name" value="RNA_pol_sigma-70-like"/>
</dbReference>
<dbReference type="InterPro" id="IPR013325">
    <property type="entry name" value="RNA_pol_sigma_r2"/>
</dbReference>
<evidence type="ECO:0000256" key="2">
    <source>
        <dbReference type="ARBA" id="ARBA00023015"/>
    </source>
</evidence>
<protein>
    <submittedName>
        <fullName evidence="7">Sigma-24 (FecI-like)</fullName>
    </submittedName>
</protein>
<dbReference type="Proteomes" id="UP000054977">
    <property type="component" value="Unassembled WGS sequence"/>
</dbReference>
<evidence type="ECO:0000259" key="6">
    <source>
        <dbReference type="Pfam" id="PF08281"/>
    </source>
</evidence>
<dbReference type="InterPro" id="IPR013324">
    <property type="entry name" value="RNA_pol_sigma_r3/r4-like"/>
</dbReference>
<dbReference type="Gene3D" id="1.10.1740.10">
    <property type="match status" value="1"/>
</dbReference>
<comment type="similarity">
    <text evidence="1">Belongs to the sigma-70 factor family. ECF subfamily.</text>
</comment>
<evidence type="ECO:0000259" key="5">
    <source>
        <dbReference type="Pfam" id="PF04542"/>
    </source>
</evidence>
<dbReference type="Gene3D" id="1.10.10.10">
    <property type="entry name" value="Winged helix-like DNA-binding domain superfamily/Winged helix DNA-binding domain"/>
    <property type="match status" value="1"/>
</dbReference>
<dbReference type="STRING" id="326474.AWB65_00108"/>
<organism evidence="7 8">
    <name type="scientific">Caballeronia humi</name>
    <dbReference type="NCBI Taxonomy" id="326474"/>
    <lineage>
        <taxon>Bacteria</taxon>
        <taxon>Pseudomonadati</taxon>
        <taxon>Pseudomonadota</taxon>
        <taxon>Betaproteobacteria</taxon>
        <taxon>Burkholderiales</taxon>
        <taxon>Burkholderiaceae</taxon>
        <taxon>Caballeronia</taxon>
    </lineage>
</organism>
<dbReference type="PANTHER" id="PTHR43133:SF62">
    <property type="entry name" value="RNA POLYMERASE SIGMA FACTOR SIGZ"/>
    <property type="match status" value="1"/>
</dbReference>
<feature type="domain" description="RNA polymerase sigma-70 region 2" evidence="5">
    <location>
        <begin position="33"/>
        <end position="99"/>
    </location>
</feature>
<dbReference type="InterPro" id="IPR007627">
    <property type="entry name" value="RNA_pol_sigma70_r2"/>
</dbReference>
<dbReference type="EMBL" id="FCNW02000001">
    <property type="protein sequence ID" value="SAL10076.1"/>
    <property type="molecule type" value="Genomic_DNA"/>
</dbReference>
<dbReference type="OrthoDB" id="9784272at2"/>
<name>A0A158ERE1_9BURK</name>
<keyword evidence="8" id="KW-1185">Reference proteome</keyword>
<dbReference type="AlphaFoldDB" id="A0A158ERE1"/>
<dbReference type="PANTHER" id="PTHR43133">
    <property type="entry name" value="RNA POLYMERASE ECF-TYPE SIGMA FACTO"/>
    <property type="match status" value="1"/>
</dbReference>
<sequence>MSTALPRDPNAEILAQLLERVASEDAAALRSLYDLTSSKLFGLALRILVKREWAEEVLQDAFVNIWRYAGDYRAGLSAPMTWMASIVRNRALDYLRRQKAHGASAETQWSEALDDILPGNEADPSEQTLMSQEARHLRICMEQLEASQRQAVALAYLRDQSHSEVADVMKVPLGTVKSWIRRGLEKLRTCLGGL</sequence>
<dbReference type="Pfam" id="PF04542">
    <property type="entry name" value="Sigma70_r2"/>
    <property type="match status" value="1"/>
</dbReference>
<dbReference type="NCBIfam" id="TIGR02937">
    <property type="entry name" value="sigma70-ECF"/>
    <property type="match status" value="1"/>
</dbReference>
<evidence type="ECO:0000256" key="1">
    <source>
        <dbReference type="ARBA" id="ARBA00010641"/>
    </source>
</evidence>
<keyword evidence="2" id="KW-0805">Transcription regulation</keyword>
<dbReference type="SUPFAM" id="SSF88659">
    <property type="entry name" value="Sigma3 and sigma4 domains of RNA polymerase sigma factors"/>
    <property type="match status" value="1"/>
</dbReference>
<dbReference type="GO" id="GO:0003677">
    <property type="term" value="F:DNA binding"/>
    <property type="evidence" value="ECO:0007669"/>
    <property type="project" value="UniProtKB-KW"/>
</dbReference>
<evidence type="ECO:0000256" key="4">
    <source>
        <dbReference type="ARBA" id="ARBA00023163"/>
    </source>
</evidence>
<evidence type="ECO:0000313" key="8">
    <source>
        <dbReference type="Proteomes" id="UP000054977"/>
    </source>
</evidence>
<dbReference type="RefSeq" id="WP_087665286.1">
    <property type="nucleotide sequence ID" value="NZ_FCNW02000001.1"/>
</dbReference>
<evidence type="ECO:0000313" key="7">
    <source>
        <dbReference type="EMBL" id="SAL10076.1"/>
    </source>
</evidence>
<proteinExistence type="inferred from homology"/>
<reference evidence="7" key="1">
    <citation type="submission" date="2016-01" db="EMBL/GenBank/DDBJ databases">
        <authorList>
            <person name="Peeters C."/>
        </authorList>
    </citation>
    <scope>NUCLEOTIDE SEQUENCE [LARGE SCALE GENOMIC DNA]</scope>
    <source>
        <strain evidence="7">LMG 22934</strain>
    </source>
</reference>
<dbReference type="CDD" id="cd06171">
    <property type="entry name" value="Sigma70_r4"/>
    <property type="match status" value="1"/>
</dbReference>
<accession>A0A158ERE1</accession>
<dbReference type="GO" id="GO:0006352">
    <property type="term" value="P:DNA-templated transcription initiation"/>
    <property type="evidence" value="ECO:0007669"/>
    <property type="project" value="InterPro"/>
</dbReference>
<dbReference type="InterPro" id="IPR036388">
    <property type="entry name" value="WH-like_DNA-bd_sf"/>
</dbReference>
<comment type="caution">
    <text evidence="7">The sequence shown here is derived from an EMBL/GenBank/DDBJ whole genome shotgun (WGS) entry which is preliminary data.</text>
</comment>
<dbReference type="GO" id="GO:0016987">
    <property type="term" value="F:sigma factor activity"/>
    <property type="evidence" value="ECO:0007669"/>
    <property type="project" value="UniProtKB-KW"/>
</dbReference>
<gene>
    <name evidence="7" type="ORF">AWB65_00108</name>
</gene>
<dbReference type="SUPFAM" id="SSF88946">
    <property type="entry name" value="Sigma2 domain of RNA polymerase sigma factors"/>
    <property type="match status" value="1"/>
</dbReference>
<keyword evidence="4" id="KW-0804">Transcription</keyword>
<dbReference type="Pfam" id="PF08281">
    <property type="entry name" value="Sigma70_r4_2"/>
    <property type="match status" value="1"/>
</dbReference>